<evidence type="ECO:0000256" key="2">
    <source>
        <dbReference type="ARBA" id="ARBA00023315"/>
    </source>
</evidence>
<keyword evidence="5" id="KW-1185">Reference proteome</keyword>
<gene>
    <name evidence="4" type="ORF">KOI35_26020</name>
</gene>
<dbReference type="PANTHER" id="PTHR43877">
    <property type="entry name" value="AMINOALKYLPHOSPHONATE N-ACETYLTRANSFERASE-RELATED-RELATED"/>
    <property type="match status" value="1"/>
</dbReference>
<evidence type="ECO:0000313" key="5">
    <source>
        <dbReference type="Proteomes" id="UP001519654"/>
    </source>
</evidence>
<protein>
    <submittedName>
        <fullName evidence="4">GNAT family N-acetyltransferase</fullName>
    </submittedName>
</protein>
<keyword evidence="2" id="KW-0012">Acyltransferase</keyword>
<dbReference type="SUPFAM" id="SSF55729">
    <property type="entry name" value="Acyl-CoA N-acyltransferases (Nat)"/>
    <property type="match status" value="2"/>
</dbReference>
<keyword evidence="1" id="KW-0808">Transferase</keyword>
<dbReference type="Proteomes" id="UP001519654">
    <property type="component" value="Unassembled WGS sequence"/>
</dbReference>
<feature type="domain" description="N-acetyltransferase" evidence="3">
    <location>
        <begin position="183"/>
        <end position="334"/>
    </location>
</feature>
<dbReference type="PROSITE" id="PS51186">
    <property type="entry name" value="GNAT"/>
    <property type="match status" value="2"/>
</dbReference>
<evidence type="ECO:0000259" key="3">
    <source>
        <dbReference type="PROSITE" id="PS51186"/>
    </source>
</evidence>
<evidence type="ECO:0000256" key="1">
    <source>
        <dbReference type="ARBA" id="ARBA00022679"/>
    </source>
</evidence>
<dbReference type="PANTHER" id="PTHR43877:SF2">
    <property type="entry name" value="AMINOALKYLPHOSPHONATE N-ACETYLTRANSFERASE-RELATED"/>
    <property type="match status" value="1"/>
</dbReference>
<comment type="caution">
    <text evidence="4">The sequence shown here is derived from an EMBL/GenBank/DDBJ whole genome shotgun (WGS) entry which is preliminary data.</text>
</comment>
<organism evidence="4 5">
    <name type="scientific">Paractinoplanes bogorensis</name>
    <dbReference type="NCBI Taxonomy" id="1610840"/>
    <lineage>
        <taxon>Bacteria</taxon>
        <taxon>Bacillati</taxon>
        <taxon>Actinomycetota</taxon>
        <taxon>Actinomycetes</taxon>
        <taxon>Micromonosporales</taxon>
        <taxon>Micromonosporaceae</taxon>
        <taxon>Paractinoplanes</taxon>
    </lineage>
</organism>
<proteinExistence type="predicted"/>
<accession>A0ABS5YU36</accession>
<dbReference type="CDD" id="cd04301">
    <property type="entry name" value="NAT_SF"/>
    <property type="match status" value="1"/>
</dbReference>
<dbReference type="InterPro" id="IPR016181">
    <property type="entry name" value="Acyl_CoA_acyltransferase"/>
</dbReference>
<dbReference type="Pfam" id="PF13302">
    <property type="entry name" value="Acetyltransf_3"/>
    <property type="match status" value="1"/>
</dbReference>
<dbReference type="Gene3D" id="3.40.630.30">
    <property type="match status" value="2"/>
</dbReference>
<sequence>MRTITSDRLVLRPWRDEDAGFLLDLESRWEVVRFLGPHPATMSTREDALASIARRRALDHPVHGIWAITTADGHPVGNLLLKPIPLSAGNPAGESPDDPADVEIGWHLHPDAWGHGYATEAADAVLRDAFDRGLTRVLAVTHPDNHASQAVCRRLGMTARGRTAKYYDTVFELFEAVRPDAAVVVRRYAPADREAALLLAPRLRIGVAPWRDGEAVGRAVAGWIESSLDKAAADGQDVFVAVAGDAVVGLVTVTERRHFAGEIDAYVGELVVRADHEHRGVGTLLMAEAEEWARQRGLRHLTLDTGAANHGARAFYARRGYQEEDVRLTKRIEC</sequence>
<dbReference type="EMBL" id="JAHKKG010000008">
    <property type="protein sequence ID" value="MBU2666973.1"/>
    <property type="molecule type" value="Genomic_DNA"/>
</dbReference>
<dbReference type="InterPro" id="IPR000182">
    <property type="entry name" value="GNAT_dom"/>
</dbReference>
<evidence type="ECO:0000313" key="4">
    <source>
        <dbReference type="EMBL" id="MBU2666973.1"/>
    </source>
</evidence>
<name>A0ABS5YU36_9ACTN</name>
<reference evidence="4 5" key="1">
    <citation type="submission" date="2021-06" db="EMBL/GenBank/DDBJ databases">
        <title>Actinoplanes lichenicola sp. nov., and Actinoplanes ovalisporus sp. nov., isolated from lichen in Thailand.</title>
        <authorList>
            <person name="Saeng-In P."/>
            <person name="Kanchanasin P."/>
            <person name="Yuki M."/>
            <person name="Kudo T."/>
            <person name="Ohkuma M."/>
            <person name="Phongsopitanun W."/>
            <person name="Tanasupawat S."/>
        </authorList>
    </citation>
    <scope>NUCLEOTIDE SEQUENCE [LARGE SCALE GENOMIC DNA]</scope>
    <source>
        <strain evidence="4 5">NBRC 110975</strain>
    </source>
</reference>
<dbReference type="InterPro" id="IPR050832">
    <property type="entry name" value="Bact_Acetyltransf"/>
</dbReference>
<dbReference type="Pfam" id="PF00583">
    <property type="entry name" value="Acetyltransf_1"/>
    <property type="match status" value="1"/>
</dbReference>
<feature type="domain" description="N-acetyltransferase" evidence="3">
    <location>
        <begin position="9"/>
        <end position="190"/>
    </location>
</feature>